<gene>
    <name evidence="1" type="ORF">SAMN04489735_102911</name>
</gene>
<proteinExistence type="predicted"/>
<dbReference type="OrthoDB" id="5879561at2"/>
<dbReference type="Proteomes" id="UP000198956">
    <property type="component" value="Unassembled WGS sequence"/>
</dbReference>
<accession>A0A1G8CYP9</accession>
<sequence>MNLYLLEPEVAGGHGEQTIYEDGDFDKVKFLHYEFYGWLGDELLESTPCFIITSSLAKELVAANLTGYKLTNCLITTSEEFEDSSPDTELPEFKQLIPLGKVTTEDNTYHFWSGEDFCLSENNSLVVTQNALSILQSHTLNQCSITVLHKK</sequence>
<evidence type="ECO:0000313" key="2">
    <source>
        <dbReference type="Proteomes" id="UP000198956"/>
    </source>
</evidence>
<evidence type="ECO:0000313" key="1">
    <source>
        <dbReference type="EMBL" id="SDH50522.1"/>
    </source>
</evidence>
<protein>
    <submittedName>
        <fullName evidence="1">Uncharacterized protein</fullName>
    </submittedName>
</protein>
<name>A0A1G8CYP9_ANETH</name>
<reference evidence="1 2" key="1">
    <citation type="submission" date="2016-10" db="EMBL/GenBank/DDBJ databases">
        <authorList>
            <person name="de Groot N.N."/>
        </authorList>
    </citation>
    <scope>NUCLEOTIDE SEQUENCE [LARGE SCALE GENOMIC DNA]</scope>
    <source>
        <strain evidence="1 2">L 420-91</strain>
    </source>
</reference>
<dbReference type="RefSeq" id="WP_057900482.1">
    <property type="nucleotide sequence ID" value="NZ_FNDE01000029.1"/>
</dbReference>
<dbReference type="EMBL" id="FNDE01000029">
    <property type="protein sequence ID" value="SDH50522.1"/>
    <property type="molecule type" value="Genomic_DNA"/>
</dbReference>
<dbReference type="AlphaFoldDB" id="A0A1G8CYP9"/>
<organism evidence="1 2">
    <name type="scientific">Aneurinibacillus thermoaerophilus</name>
    <dbReference type="NCBI Taxonomy" id="143495"/>
    <lineage>
        <taxon>Bacteria</taxon>
        <taxon>Bacillati</taxon>
        <taxon>Bacillota</taxon>
        <taxon>Bacilli</taxon>
        <taxon>Bacillales</taxon>
        <taxon>Paenibacillaceae</taxon>
        <taxon>Aneurinibacillus group</taxon>
        <taxon>Aneurinibacillus</taxon>
    </lineage>
</organism>